<dbReference type="InterPro" id="IPR001667">
    <property type="entry name" value="DDH_dom"/>
</dbReference>
<organism evidence="3">
    <name type="scientific">uncultured marine thaumarchaeote AD1000_80_F03</name>
    <dbReference type="NCBI Taxonomy" id="1455943"/>
    <lineage>
        <taxon>Archaea</taxon>
        <taxon>Nitrososphaerota</taxon>
        <taxon>environmental samples</taxon>
    </lineage>
</organism>
<evidence type="ECO:0000313" key="3">
    <source>
        <dbReference type="EMBL" id="AIE96523.1"/>
    </source>
</evidence>
<dbReference type="InterPro" id="IPR038763">
    <property type="entry name" value="DHH_sf"/>
</dbReference>
<dbReference type="Pfam" id="PF02272">
    <property type="entry name" value="DHHA1"/>
    <property type="match status" value="1"/>
</dbReference>
<protein>
    <submittedName>
        <fullName evidence="3">Phosphoesterase DHHA1</fullName>
    </submittedName>
</protein>
<dbReference type="EMBL" id="KF900482">
    <property type="protein sequence ID" value="AIE96523.1"/>
    <property type="molecule type" value="Genomic_DNA"/>
</dbReference>
<feature type="domain" description="DHHA1" evidence="2">
    <location>
        <begin position="262"/>
        <end position="344"/>
    </location>
</feature>
<dbReference type="AlphaFoldDB" id="A0A075FYY1"/>
<dbReference type="PANTHER" id="PTHR42146:SF1">
    <property type="entry name" value="OLIGORIBONUCLEASE NRNB"/>
    <property type="match status" value="1"/>
</dbReference>
<name>A0A075FYY1_9ARCH</name>
<reference evidence="3" key="1">
    <citation type="journal article" date="2014" name="Genome Biol. Evol.">
        <title>Pangenome evidence for extensive interdomain horizontal transfer affecting lineage core and shell genes in uncultured planktonic thaumarchaeota and euryarchaeota.</title>
        <authorList>
            <person name="Deschamps P."/>
            <person name="Zivanovic Y."/>
            <person name="Moreira D."/>
            <person name="Rodriguez-Valera F."/>
            <person name="Lopez-Garcia P."/>
        </authorList>
    </citation>
    <scope>NUCLEOTIDE SEQUENCE</scope>
</reference>
<dbReference type="InterPro" id="IPR003156">
    <property type="entry name" value="DHHA1_dom"/>
</dbReference>
<sequence>MTTKSKKSTVRKTSSKITKSKRTKILCVSHKEDADGISSAALIKQAFGGDTILVDYPGMMDELEALRNDVKLKKLFICDVGLNKQTNDSFVDLLTELRKKRISVTYVDHHDLDPKVSTKLKKINVNLIHDISECTAVLVYNAFKKKLSEHSTFIAVCGAITDYMENRPIASKLLQMYDRQFALVNATVLTYNIVGHQKDLDYLLYLVDELSESKFPHELPNTYEFAQIQVGKLAEIMSKVRKSMKVSKNLAHMEVLDSGASGAVNFVLGFSGKDVGIAYKERTDKGIYAVSVRGSPSCKTHLGKLVSTVSSELGGSGGGHDKACGAVIPKDKIKKFVREMNSRLGK</sequence>
<dbReference type="Gene3D" id="3.10.310.30">
    <property type="match status" value="1"/>
</dbReference>
<evidence type="ECO:0000259" key="1">
    <source>
        <dbReference type="Pfam" id="PF01368"/>
    </source>
</evidence>
<dbReference type="Pfam" id="PF01368">
    <property type="entry name" value="DHH"/>
    <property type="match status" value="1"/>
</dbReference>
<dbReference type="GO" id="GO:0003676">
    <property type="term" value="F:nucleic acid binding"/>
    <property type="evidence" value="ECO:0007669"/>
    <property type="project" value="InterPro"/>
</dbReference>
<dbReference type="PANTHER" id="PTHR42146">
    <property type="entry name" value="3',5'-CYCLIC-NUCLEOTIDE PHOSPHODIESTERASE"/>
    <property type="match status" value="1"/>
</dbReference>
<feature type="domain" description="DDH" evidence="1">
    <location>
        <begin position="24"/>
        <end position="149"/>
    </location>
</feature>
<proteinExistence type="predicted"/>
<dbReference type="SUPFAM" id="SSF64182">
    <property type="entry name" value="DHH phosphoesterases"/>
    <property type="match status" value="1"/>
</dbReference>
<accession>A0A075FYY1</accession>
<dbReference type="InterPro" id="IPR052968">
    <property type="entry name" value="Nucleotide_metab_enz"/>
</dbReference>
<evidence type="ECO:0000259" key="2">
    <source>
        <dbReference type="Pfam" id="PF02272"/>
    </source>
</evidence>